<dbReference type="NCBIfam" id="TIGR00967">
    <property type="entry name" value="3a0501s007"/>
    <property type="match status" value="1"/>
</dbReference>
<dbReference type="HAMAP" id="MF_01465">
    <property type="entry name" value="SecY"/>
    <property type="match status" value="1"/>
</dbReference>
<dbReference type="PRINTS" id="PR00303">
    <property type="entry name" value="SECYTRNLCASE"/>
</dbReference>
<keyword evidence="3" id="KW-0813">Transport</keyword>
<reference evidence="11" key="1">
    <citation type="journal article" date="2015" name="Nature">
        <title>Complex archaea that bridge the gap between prokaryotes and eukaryotes.</title>
        <authorList>
            <person name="Spang A."/>
            <person name="Saw J.H."/>
            <person name="Jorgensen S.L."/>
            <person name="Zaremba-Niedzwiedzka K."/>
            <person name="Martijn J."/>
            <person name="Lind A.E."/>
            <person name="van Eijk R."/>
            <person name="Schleper C."/>
            <person name="Guy L."/>
            <person name="Ettema T.J."/>
        </authorList>
    </citation>
    <scope>NUCLEOTIDE SEQUENCE</scope>
</reference>
<accession>A0A0F9RBH4</accession>
<organism evidence="11">
    <name type="scientific">marine sediment metagenome</name>
    <dbReference type="NCBI Taxonomy" id="412755"/>
    <lineage>
        <taxon>unclassified sequences</taxon>
        <taxon>metagenomes</taxon>
        <taxon>ecological metagenomes</taxon>
    </lineage>
</organism>
<feature type="transmembrane region" description="Helical" evidence="10">
    <location>
        <begin position="322"/>
        <end position="344"/>
    </location>
</feature>
<evidence type="ECO:0000256" key="3">
    <source>
        <dbReference type="ARBA" id="ARBA00022448"/>
    </source>
</evidence>
<protein>
    <recommendedName>
        <fullName evidence="9">Protein translocase subunit SecY</fullName>
    </recommendedName>
</protein>
<feature type="transmembrane region" description="Helical" evidence="10">
    <location>
        <begin position="18"/>
        <end position="36"/>
    </location>
</feature>
<dbReference type="InterPro" id="IPR026593">
    <property type="entry name" value="SecY"/>
</dbReference>
<name>A0A0F9RBH4_9ZZZZ</name>
<dbReference type="Gene3D" id="1.10.3370.10">
    <property type="entry name" value="SecY subunit domain"/>
    <property type="match status" value="1"/>
</dbReference>
<gene>
    <name evidence="11" type="ORF">LCGC14_0993490</name>
</gene>
<evidence type="ECO:0000256" key="9">
    <source>
        <dbReference type="ARBA" id="ARBA00039733"/>
    </source>
</evidence>
<keyword evidence="6 10" id="KW-1133">Transmembrane helix</keyword>
<keyword evidence="7" id="KW-0811">Translocation</keyword>
<feature type="transmembrane region" description="Helical" evidence="10">
    <location>
        <begin position="225"/>
        <end position="245"/>
    </location>
</feature>
<evidence type="ECO:0000256" key="8">
    <source>
        <dbReference type="ARBA" id="ARBA00023136"/>
    </source>
</evidence>
<feature type="transmembrane region" description="Helical" evidence="10">
    <location>
        <begin position="75"/>
        <end position="101"/>
    </location>
</feature>
<evidence type="ECO:0000256" key="4">
    <source>
        <dbReference type="ARBA" id="ARBA00022692"/>
    </source>
</evidence>
<dbReference type="Pfam" id="PF00344">
    <property type="entry name" value="SecY"/>
    <property type="match status" value="1"/>
</dbReference>
<proteinExistence type="inferred from homology"/>
<comment type="similarity">
    <text evidence="2">Belongs to the SecY/SEC61-alpha family.</text>
</comment>
<evidence type="ECO:0000256" key="2">
    <source>
        <dbReference type="ARBA" id="ARBA00005751"/>
    </source>
</evidence>
<keyword evidence="5" id="KW-0653">Protein transport</keyword>
<comment type="subcellular location">
    <subcellularLocation>
        <location evidence="1">Membrane</location>
        <topology evidence="1">Multi-pass membrane protein</topology>
    </subcellularLocation>
</comment>
<sequence length="460" mass="50813">MIEKFSNMFKIPELRNKLLITLGLIAICRLGVFIPMPGVDTTVLKTYFQQFTQTGVGQLLGLVDMFAGGAMSSGAIFGLGIMPYISASIIFQLLVGVVPFLEKLQKEGEAGRKKINQYTRITTVGLCLFQAFIMIRTLYAIEINNVPVVPVHIQGIHFQLMAALLLTTGTVVLMWIGEQIDAHGIGSGISLIIMVSIIDRLPWAFNQILQNFTFSVAPAEHQIGIAKLILLIGVFLGIVAGVVYITQGQRRIPVQQAKHTRGRKVYGGQKHFLPLRVNQAGVMPIIFAQSLLIFPAAITRGLQVRFEPGTFWYWITSRLTEMFQGGFTYVAMYVVLIAFFCYFWTAIQFNPKEMSSNMKDYGSFIPGIRPGHRTAEYLEGVMSRITLAGASFLAVIAILPMLITSGFEINRSVASFYGGTGLLICVGVALDLVQKIESHLIMRHYSGFLGGTGRIRGRRG</sequence>
<dbReference type="GO" id="GO:0015031">
    <property type="term" value="P:protein transport"/>
    <property type="evidence" value="ECO:0007669"/>
    <property type="project" value="UniProtKB-KW"/>
</dbReference>
<dbReference type="InterPro" id="IPR002208">
    <property type="entry name" value="SecY/SEC61-alpha"/>
</dbReference>
<keyword evidence="8 10" id="KW-0472">Membrane</keyword>
<feature type="transmembrane region" description="Helical" evidence="10">
    <location>
        <begin position="121"/>
        <end position="141"/>
    </location>
</feature>
<evidence type="ECO:0000256" key="1">
    <source>
        <dbReference type="ARBA" id="ARBA00004141"/>
    </source>
</evidence>
<dbReference type="PANTHER" id="PTHR10906">
    <property type="entry name" value="SECY/SEC61-ALPHA FAMILY MEMBER"/>
    <property type="match status" value="1"/>
</dbReference>
<comment type="caution">
    <text evidence="11">The sequence shown here is derived from an EMBL/GenBank/DDBJ whole genome shotgun (WGS) entry which is preliminary data.</text>
</comment>
<keyword evidence="4 10" id="KW-0812">Transmembrane</keyword>
<dbReference type="GO" id="GO:0016020">
    <property type="term" value="C:membrane"/>
    <property type="evidence" value="ECO:0007669"/>
    <property type="project" value="UniProtKB-SubCell"/>
</dbReference>
<evidence type="ECO:0000256" key="6">
    <source>
        <dbReference type="ARBA" id="ARBA00022989"/>
    </source>
</evidence>
<dbReference type="SUPFAM" id="SSF103491">
    <property type="entry name" value="Preprotein translocase SecY subunit"/>
    <property type="match status" value="1"/>
</dbReference>
<feature type="transmembrane region" description="Helical" evidence="10">
    <location>
        <begin position="385"/>
        <end position="403"/>
    </location>
</feature>
<dbReference type="InterPro" id="IPR023201">
    <property type="entry name" value="SecY_dom_sf"/>
</dbReference>
<dbReference type="FunFam" id="1.10.3370.10:FF:000001">
    <property type="entry name" value="Preprotein translocase subunit SecY"/>
    <property type="match status" value="1"/>
</dbReference>
<evidence type="ECO:0000256" key="10">
    <source>
        <dbReference type="SAM" id="Phobius"/>
    </source>
</evidence>
<evidence type="ECO:0000256" key="5">
    <source>
        <dbReference type="ARBA" id="ARBA00022927"/>
    </source>
</evidence>
<feature type="transmembrane region" description="Helical" evidence="10">
    <location>
        <begin position="415"/>
        <end position="433"/>
    </location>
</feature>
<dbReference type="PIRSF" id="PIRSF004557">
    <property type="entry name" value="SecY"/>
    <property type="match status" value="1"/>
</dbReference>
<evidence type="ECO:0000256" key="7">
    <source>
        <dbReference type="ARBA" id="ARBA00023010"/>
    </source>
</evidence>
<feature type="transmembrane region" description="Helical" evidence="10">
    <location>
        <begin position="156"/>
        <end position="176"/>
    </location>
</feature>
<dbReference type="PROSITE" id="PS00756">
    <property type="entry name" value="SECY_2"/>
    <property type="match status" value="1"/>
</dbReference>
<evidence type="ECO:0000313" key="11">
    <source>
        <dbReference type="EMBL" id="KKN14693.1"/>
    </source>
</evidence>
<dbReference type="InterPro" id="IPR030659">
    <property type="entry name" value="SecY_CS"/>
</dbReference>
<feature type="transmembrane region" description="Helical" evidence="10">
    <location>
        <begin position="280"/>
        <end position="302"/>
    </location>
</feature>
<feature type="transmembrane region" description="Helical" evidence="10">
    <location>
        <begin position="188"/>
        <end position="205"/>
    </location>
</feature>
<dbReference type="EMBL" id="LAZR01003792">
    <property type="protein sequence ID" value="KKN14693.1"/>
    <property type="molecule type" value="Genomic_DNA"/>
</dbReference>
<dbReference type="AlphaFoldDB" id="A0A0F9RBH4"/>